<accession>A0ABV4JS10</accession>
<feature type="transmembrane region" description="Helical" evidence="2">
    <location>
        <begin position="7"/>
        <end position="24"/>
    </location>
</feature>
<feature type="transmembrane region" description="Helical" evidence="2">
    <location>
        <begin position="98"/>
        <end position="117"/>
    </location>
</feature>
<feature type="transmembrane region" description="Helical" evidence="2">
    <location>
        <begin position="60"/>
        <end position="78"/>
    </location>
</feature>
<name>A0ABV4JS10_9BACT</name>
<gene>
    <name evidence="4" type="ORF">AB2Z07_04625</name>
</gene>
<protein>
    <submittedName>
        <fullName evidence="4">Prepilin peptidase</fullName>
    </submittedName>
</protein>
<keyword evidence="2" id="KW-1133">Transmembrane helix</keyword>
<dbReference type="InterPro" id="IPR050882">
    <property type="entry name" value="Prepilin_peptidase/N-MTase"/>
</dbReference>
<dbReference type="InterPro" id="IPR000045">
    <property type="entry name" value="Prepilin_IV_endopep_pep"/>
</dbReference>
<evidence type="ECO:0000313" key="4">
    <source>
        <dbReference type="EMBL" id="MEZ6852822.1"/>
    </source>
</evidence>
<sequence length="190" mass="20718">MEYLKDTMDILLIGIVVICALFDLRSQIIPNVIVLPAILIFWGAHYAFDGMSGLNASMTGTGLAFLFFFIPYKLGVLGAGDVKLFMAVGACLGPKGTVTTFLFTSLAGGLYALIVLIRHKNALRRFFNKLFGWAVVSLGTRKLNLFPEDAEYQMPMLCYGVAIAAGTLTTVMLSHLYPNLLILNILEGLS</sequence>
<evidence type="ECO:0000256" key="1">
    <source>
        <dbReference type="ARBA" id="ARBA00005801"/>
    </source>
</evidence>
<organism evidence="4 5">
    <name type="scientific">Halodesulfovibrio aestuarii</name>
    <dbReference type="NCBI Taxonomy" id="126333"/>
    <lineage>
        <taxon>Bacteria</taxon>
        <taxon>Pseudomonadati</taxon>
        <taxon>Thermodesulfobacteriota</taxon>
        <taxon>Desulfovibrionia</taxon>
        <taxon>Desulfovibrionales</taxon>
        <taxon>Desulfovibrionaceae</taxon>
        <taxon>Halodesulfovibrio</taxon>
    </lineage>
</organism>
<keyword evidence="2" id="KW-0812">Transmembrane</keyword>
<evidence type="ECO:0000256" key="2">
    <source>
        <dbReference type="SAM" id="Phobius"/>
    </source>
</evidence>
<feature type="transmembrane region" description="Helical" evidence="2">
    <location>
        <begin position="30"/>
        <end position="48"/>
    </location>
</feature>
<comment type="caution">
    <text evidence="4">The sequence shown here is derived from an EMBL/GenBank/DDBJ whole genome shotgun (WGS) entry which is preliminary data.</text>
</comment>
<feature type="domain" description="Prepilin type IV endopeptidase peptidase" evidence="3">
    <location>
        <begin position="10"/>
        <end position="113"/>
    </location>
</feature>
<evidence type="ECO:0000259" key="3">
    <source>
        <dbReference type="Pfam" id="PF01478"/>
    </source>
</evidence>
<dbReference type="PANTHER" id="PTHR30487">
    <property type="entry name" value="TYPE 4 PREPILIN-LIKE PROTEINS LEADER PEPTIDE-PROCESSING ENZYME"/>
    <property type="match status" value="1"/>
</dbReference>
<keyword evidence="5" id="KW-1185">Reference proteome</keyword>
<dbReference type="PANTHER" id="PTHR30487:SF0">
    <property type="entry name" value="PREPILIN LEADER PEPTIDASE_N-METHYLTRANSFERASE-RELATED"/>
    <property type="match status" value="1"/>
</dbReference>
<dbReference type="EMBL" id="JBFSOO010000003">
    <property type="protein sequence ID" value="MEZ6852822.1"/>
    <property type="molecule type" value="Genomic_DNA"/>
</dbReference>
<proteinExistence type="inferred from homology"/>
<keyword evidence="2" id="KW-0472">Membrane</keyword>
<dbReference type="Pfam" id="PF01478">
    <property type="entry name" value="Peptidase_A24"/>
    <property type="match status" value="1"/>
</dbReference>
<dbReference type="Proteomes" id="UP001568358">
    <property type="component" value="Unassembled WGS sequence"/>
</dbReference>
<evidence type="ECO:0000313" key="5">
    <source>
        <dbReference type="Proteomes" id="UP001568358"/>
    </source>
</evidence>
<dbReference type="RefSeq" id="WP_020002186.1">
    <property type="nucleotide sequence ID" value="NZ_CP192217.1"/>
</dbReference>
<reference evidence="4 5" key="1">
    <citation type="submission" date="2024-07" db="EMBL/GenBank/DDBJ databases">
        <title>Active virus-host system and metabolic interactions in a Lokiarchaeon culture.</title>
        <authorList>
            <person name="Ponce Toledo R.I."/>
            <person name="Rodrigues Oliveira T."/>
            <person name="Schleper C."/>
        </authorList>
    </citation>
    <scope>NUCLEOTIDE SEQUENCE [LARGE SCALE GENOMIC DNA]</scope>
    <source>
        <strain evidence="4 5">B35</strain>
    </source>
</reference>
<comment type="similarity">
    <text evidence="1">Belongs to the peptidase A24 family.</text>
</comment>
<dbReference type="Gene3D" id="1.20.120.1220">
    <property type="match status" value="1"/>
</dbReference>
<feature type="transmembrane region" description="Helical" evidence="2">
    <location>
        <begin position="156"/>
        <end position="177"/>
    </location>
</feature>